<dbReference type="Pfam" id="PF02518">
    <property type="entry name" value="HATPase_c"/>
    <property type="match status" value="1"/>
</dbReference>
<dbReference type="SMART" id="SM00304">
    <property type="entry name" value="HAMP"/>
    <property type="match status" value="1"/>
</dbReference>
<dbReference type="PANTHER" id="PTHR45436">
    <property type="entry name" value="SENSOR HISTIDINE KINASE YKOH"/>
    <property type="match status" value="1"/>
</dbReference>
<dbReference type="GO" id="GO:0016301">
    <property type="term" value="F:kinase activity"/>
    <property type="evidence" value="ECO:0007669"/>
    <property type="project" value="UniProtKB-KW"/>
</dbReference>
<evidence type="ECO:0000256" key="6">
    <source>
        <dbReference type="ARBA" id="ARBA00022692"/>
    </source>
</evidence>
<proteinExistence type="predicted"/>
<dbReference type="InterPro" id="IPR003660">
    <property type="entry name" value="HAMP_dom"/>
</dbReference>
<evidence type="ECO:0000256" key="5">
    <source>
        <dbReference type="ARBA" id="ARBA00022679"/>
    </source>
</evidence>
<evidence type="ECO:0000256" key="7">
    <source>
        <dbReference type="ARBA" id="ARBA00022777"/>
    </source>
</evidence>
<dbReference type="SUPFAM" id="SSF55874">
    <property type="entry name" value="ATPase domain of HSP90 chaperone/DNA topoisomerase II/histidine kinase"/>
    <property type="match status" value="1"/>
</dbReference>
<evidence type="ECO:0000256" key="1">
    <source>
        <dbReference type="ARBA" id="ARBA00000085"/>
    </source>
</evidence>
<evidence type="ECO:0000256" key="11">
    <source>
        <dbReference type="SAM" id="Phobius"/>
    </source>
</evidence>
<comment type="caution">
    <text evidence="14">The sequence shown here is derived from an EMBL/GenBank/DDBJ whole genome shotgun (WGS) entry which is preliminary data.</text>
</comment>
<feature type="domain" description="HAMP" evidence="13">
    <location>
        <begin position="157"/>
        <end position="216"/>
    </location>
</feature>
<evidence type="ECO:0000313" key="14">
    <source>
        <dbReference type="EMBL" id="MBN0047417.1"/>
    </source>
</evidence>
<feature type="compositionally biased region" description="Pro residues" evidence="10">
    <location>
        <begin position="411"/>
        <end position="429"/>
    </location>
</feature>
<dbReference type="InterPro" id="IPR036097">
    <property type="entry name" value="HisK_dim/P_sf"/>
</dbReference>
<keyword evidence="11" id="KW-0472">Membrane</keyword>
<evidence type="ECO:0000313" key="15">
    <source>
        <dbReference type="Proteomes" id="UP000788262"/>
    </source>
</evidence>
<evidence type="ECO:0000256" key="8">
    <source>
        <dbReference type="ARBA" id="ARBA00022989"/>
    </source>
</evidence>
<feature type="transmembrane region" description="Helical" evidence="11">
    <location>
        <begin position="136"/>
        <end position="156"/>
    </location>
</feature>
<dbReference type="InterPro" id="IPR036890">
    <property type="entry name" value="HATPase_C_sf"/>
</dbReference>
<evidence type="ECO:0000256" key="2">
    <source>
        <dbReference type="ARBA" id="ARBA00004236"/>
    </source>
</evidence>
<dbReference type="InterPro" id="IPR005467">
    <property type="entry name" value="His_kinase_dom"/>
</dbReference>
<dbReference type="Pfam" id="PF00672">
    <property type="entry name" value="HAMP"/>
    <property type="match status" value="1"/>
</dbReference>
<reference evidence="14 15" key="1">
    <citation type="submission" date="2021-02" db="EMBL/GenBank/DDBJ databases">
        <title>Whole genome sequencing of Streptomyces actuosus VRA1.</title>
        <authorList>
            <person name="Sen G."/>
            <person name="Sen A."/>
        </authorList>
    </citation>
    <scope>NUCLEOTIDE SEQUENCE [LARGE SCALE GENOMIC DNA]</scope>
    <source>
        <strain evidence="14 15">VRA1</strain>
    </source>
</reference>
<dbReference type="SUPFAM" id="SSF158472">
    <property type="entry name" value="HAMP domain-like"/>
    <property type="match status" value="1"/>
</dbReference>
<keyword evidence="4" id="KW-0597">Phosphoprotein</keyword>
<dbReference type="RefSeq" id="WP_205385551.1">
    <property type="nucleotide sequence ID" value="NZ_JAFFZS010000025.1"/>
</dbReference>
<dbReference type="EC" id="2.7.13.3" evidence="3"/>
<comment type="subcellular location">
    <subcellularLocation>
        <location evidence="2">Cell membrane</location>
    </subcellularLocation>
</comment>
<feature type="region of interest" description="Disordered" evidence="10">
    <location>
        <begin position="410"/>
        <end position="429"/>
    </location>
</feature>
<comment type="catalytic activity">
    <reaction evidence="1">
        <text>ATP + protein L-histidine = ADP + protein N-phospho-L-histidine.</text>
        <dbReference type="EC" id="2.7.13.3"/>
    </reaction>
</comment>
<dbReference type="Proteomes" id="UP000788262">
    <property type="component" value="Unassembled WGS sequence"/>
</dbReference>
<protein>
    <recommendedName>
        <fullName evidence="3">histidine kinase</fullName>
        <ecNumber evidence="3">2.7.13.3</ecNumber>
    </recommendedName>
</protein>
<keyword evidence="8 11" id="KW-1133">Transmembrane helix</keyword>
<dbReference type="Pfam" id="PF00512">
    <property type="entry name" value="HisKA"/>
    <property type="match status" value="1"/>
</dbReference>
<evidence type="ECO:0000256" key="9">
    <source>
        <dbReference type="ARBA" id="ARBA00023012"/>
    </source>
</evidence>
<dbReference type="InterPro" id="IPR003661">
    <property type="entry name" value="HisK_dim/P_dom"/>
</dbReference>
<dbReference type="PANTHER" id="PTHR45436:SF5">
    <property type="entry name" value="SENSOR HISTIDINE KINASE TRCS"/>
    <property type="match status" value="1"/>
</dbReference>
<dbReference type="InterPro" id="IPR050428">
    <property type="entry name" value="TCS_sensor_his_kinase"/>
</dbReference>
<dbReference type="SMART" id="SM00388">
    <property type="entry name" value="HisKA"/>
    <property type="match status" value="1"/>
</dbReference>
<dbReference type="Gene3D" id="3.30.565.10">
    <property type="entry name" value="Histidine kinase-like ATPase, C-terminal domain"/>
    <property type="match status" value="1"/>
</dbReference>
<sequence length="429" mass="44907">MRPPLPRWAGPLAVKAGLFITVMCCALAALLGVLVHVQVTDQTVGQARELALKRLADATKAYEAGDHLVPGSGIDPAGLPAPLHELAAGGERGTVVATRRGRPAMWAAGPVDGGRTLAVRVDYAQQARTIEALDRAILWSSALAIGATLLVGAFAVTRVTRRLHATATVARRISGGDLDARVGDPRTKDPTRPQDEVAAVAAALDSMASSLQSKLLAEQRFTADVAHELRTPLTGLHAAAELLPPGRPTELVRDRVAALRTLTEDLLEISRLDTGRERLDVDGEELGALAERVVRASGTPTAVRIERDARVETDRRRLERVLGNLVANAHRHGRGPVVLTVDGPVVTVRDHGQGYPEYLVAHGPQRFRTEGGAKGHGLGLTIAAGQAEVLGARLAFANAEDGGAVATVALPPVPPGGDDPTAPPPDTAG</sequence>
<keyword evidence="7 14" id="KW-0418">Kinase</keyword>
<dbReference type="InterPro" id="IPR003594">
    <property type="entry name" value="HATPase_dom"/>
</dbReference>
<evidence type="ECO:0000259" key="12">
    <source>
        <dbReference type="PROSITE" id="PS50109"/>
    </source>
</evidence>
<evidence type="ECO:0000256" key="10">
    <source>
        <dbReference type="SAM" id="MobiDB-lite"/>
    </source>
</evidence>
<dbReference type="PROSITE" id="PS50109">
    <property type="entry name" value="HIS_KIN"/>
    <property type="match status" value="1"/>
</dbReference>
<feature type="domain" description="Histidine kinase" evidence="12">
    <location>
        <begin position="224"/>
        <end position="414"/>
    </location>
</feature>
<keyword evidence="6 11" id="KW-0812">Transmembrane</keyword>
<name>A0ABS2VWE2_STRAS</name>
<dbReference type="SUPFAM" id="SSF47384">
    <property type="entry name" value="Homodimeric domain of signal transducing histidine kinase"/>
    <property type="match status" value="1"/>
</dbReference>
<feature type="transmembrane region" description="Helical" evidence="11">
    <location>
        <begin position="12"/>
        <end position="35"/>
    </location>
</feature>
<evidence type="ECO:0000259" key="13">
    <source>
        <dbReference type="PROSITE" id="PS50885"/>
    </source>
</evidence>
<accession>A0ABS2VWE2</accession>
<organism evidence="14 15">
    <name type="scientific">Streptomyces actuosus</name>
    <dbReference type="NCBI Taxonomy" id="1885"/>
    <lineage>
        <taxon>Bacteria</taxon>
        <taxon>Bacillati</taxon>
        <taxon>Actinomycetota</taxon>
        <taxon>Actinomycetes</taxon>
        <taxon>Kitasatosporales</taxon>
        <taxon>Streptomycetaceae</taxon>
        <taxon>Streptomyces</taxon>
    </lineage>
</organism>
<dbReference type="CDD" id="cd00082">
    <property type="entry name" value="HisKA"/>
    <property type="match status" value="1"/>
</dbReference>
<keyword evidence="9" id="KW-0902">Two-component regulatory system</keyword>
<dbReference type="SMART" id="SM00387">
    <property type="entry name" value="HATPase_c"/>
    <property type="match status" value="1"/>
</dbReference>
<dbReference type="EMBL" id="JAFFZS010000025">
    <property type="protein sequence ID" value="MBN0047417.1"/>
    <property type="molecule type" value="Genomic_DNA"/>
</dbReference>
<dbReference type="PROSITE" id="PS50885">
    <property type="entry name" value="HAMP"/>
    <property type="match status" value="1"/>
</dbReference>
<evidence type="ECO:0000256" key="4">
    <source>
        <dbReference type="ARBA" id="ARBA00022553"/>
    </source>
</evidence>
<keyword evidence="15" id="KW-1185">Reference proteome</keyword>
<dbReference type="CDD" id="cd06225">
    <property type="entry name" value="HAMP"/>
    <property type="match status" value="1"/>
</dbReference>
<keyword evidence="5" id="KW-0808">Transferase</keyword>
<dbReference type="Gene3D" id="6.10.340.10">
    <property type="match status" value="1"/>
</dbReference>
<gene>
    <name evidence="14" type="ORF">JS756_25590</name>
</gene>
<dbReference type="Gene3D" id="1.10.287.130">
    <property type="match status" value="1"/>
</dbReference>
<evidence type="ECO:0000256" key="3">
    <source>
        <dbReference type="ARBA" id="ARBA00012438"/>
    </source>
</evidence>